<organism evidence="2 3">
    <name type="scientific">Sistotremastrum suecicum HHB10207 ss-3</name>
    <dbReference type="NCBI Taxonomy" id="1314776"/>
    <lineage>
        <taxon>Eukaryota</taxon>
        <taxon>Fungi</taxon>
        <taxon>Dikarya</taxon>
        <taxon>Basidiomycota</taxon>
        <taxon>Agaricomycotina</taxon>
        <taxon>Agaricomycetes</taxon>
        <taxon>Sistotremastrales</taxon>
        <taxon>Sistotremastraceae</taxon>
        <taxon>Sistotremastrum</taxon>
    </lineage>
</organism>
<evidence type="ECO:0000256" key="1">
    <source>
        <dbReference type="SAM" id="MobiDB-lite"/>
    </source>
</evidence>
<gene>
    <name evidence="2" type="ORF">SISSUDRAFT_1068045</name>
</gene>
<feature type="compositionally biased region" description="Polar residues" evidence="1">
    <location>
        <begin position="281"/>
        <end position="292"/>
    </location>
</feature>
<dbReference type="Proteomes" id="UP000076798">
    <property type="component" value="Unassembled WGS sequence"/>
</dbReference>
<dbReference type="EMBL" id="KV428811">
    <property type="protein sequence ID" value="KZT31141.1"/>
    <property type="molecule type" value="Genomic_DNA"/>
</dbReference>
<name>A0A165WGY5_9AGAM</name>
<protein>
    <submittedName>
        <fullName evidence="2">Uncharacterized protein</fullName>
    </submittedName>
</protein>
<reference evidence="2 3" key="1">
    <citation type="journal article" date="2016" name="Mol. Biol. Evol.">
        <title>Comparative Genomics of Early-Diverging Mushroom-Forming Fungi Provides Insights into the Origins of Lignocellulose Decay Capabilities.</title>
        <authorList>
            <person name="Nagy L.G."/>
            <person name="Riley R."/>
            <person name="Tritt A."/>
            <person name="Adam C."/>
            <person name="Daum C."/>
            <person name="Floudas D."/>
            <person name="Sun H."/>
            <person name="Yadav J.S."/>
            <person name="Pangilinan J."/>
            <person name="Larsson K.H."/>
            <person name="Matsuura K."/>
            <person name="Barry K."/>
            <person name="Labutti K."/>
            <person name="Kuo R."/>
            <person name="Ohm R.A."/>
            <person name="Bhattacharya S.S."/>
            <person name="Shirouzu T."/>
            <person name="Yoshinaga Y."/>
            <person name="Martin F.M."/>
            <person name="Grigoriev I.V."/>
            <person name="Hibbett D.S."/>
        </authorList>
    </citation>
    <scope>NUCLEOTIDE SEQUENCE [LARGE SCALE GENOMIC DNA]</scope>
    <source>
        <strain evidence="2 3">HHB10207 ss-3</strain>
    </source>
</reference>
<proteinExistence type="predicted"/>
<sequence length="334" mass="37374">FLVKQRKDQISRWFNPTWENCTHILDLLSLPFDEFVAKCLCIHDQDINLGGHDSIFFHSVLHCFDLLRADKSDDVTRIVSHVDLFPAVKSFVLAHDYFSPHDAIDILKLIIGDRRLEVLCFLTELLLISRNWFGVRPDGAFAVFLIAAGSPPQFPSDLDLSPAIAHIGRHPSWENWLEASDASIAYLVQCNISALSKRTGVYEFLQNCVDRDFRDQYRRLCKTSEETREAAQTLLDQHQALFNSLTPPSSQEASINDAEDTPVSFDQGPSFDIPDSDSDQSHNLANVASSSAPKDPAELEVPPIDPTTTLAANSPLPSEDHELIDMSMPSEPDT</sequence>
<feature type="region of interest" description="Disordered" evidence="1">
    <location>
        <begin position="244"/>
        <end position="334"/>
    </location>
</feature>
<feature type="non-terminal residue" evidence="2">
    <location>
        <position position="1"/>
    </location>
</feature>
<dbReference type="AlphaFoldDB" id="A0A165WGY5"/>
<feature type="compositionally biased region" description="Polar residues" evidence="1">
    <location>
        <begin position="244"/>
        <end position="254"/>
    </location>
</feature>
<evidence type="ECO:0000313" key="3">
    <source>
        <dbReference type="Proteomes" id="UP000076798"/>
    </source>
</evidence>
<accession>A0A165WGY5</accession>
<evidence type="ECO:0000313" key="2">
    <source>
        <dbReference type="EMBL" id="KZT31141.1"/>
    </source>
</evidence>
<keyword evidence="3" id="KW-1185">Reference proteome</keyword>
<feature type="compositionally biased region" description="Polar residues" evidence="1">
    <location>
        <begin position="306"/>
        <end position="316"/>
    </location>
</feature>